<feature type="transmembrane region" description="Helical" evidence="2">
    <location>
        <begin position="198"/>
        <end position="217"/>
    </location>
</feature>
<dbReference type="AlphaFoldDB" id="A0A6C0ASI5"/>
<keyword evidence="2" id="KW-0812">Transmembrane</keyword>
<feature type="compositionally biased region" description="Polar residues" evidence="1">
    <location>
        <begin position="23"/>
        <end position="37"/>
    </location>
</feature>
<feature type="region of interest" description="Disordered" evidence="1">
    <location>
        <begin position="23"/>
        <end position="42"/>
    </location>
</feature>
<sequence length="227" mass="26450">MSATTTRISDLPENITMQPVQNSMQHAGDSMPTNYSPINIHPNPYGVSAQNPIMPNPQVTSMPQNQLSIPIPMQQQQQYLTEDQQQQLQNQQPRRLPSRDISHDTTEYNHDEQIKANYVPKAPVSSDYVRDYEDMTEKNLREYEQKKKNVSRLDQILAEFQIPIFIGFLFFFFQLPMVNNLVFKRFSFLSILNDDGNFNFMGLALKSVLFSATYYIMYKMTEFLVEI</sequence>
<name>A0A6C0ASI5_9ZZZZ</name>
<evidence type="ECO:0000256" key="2">
    <source>
        <dbReference type="SAM" id="Phobius"/>
    </source>
</evidence>
<reference evidence="3" key="1">
    <citation type="journal article" date="2020" name="Nature">
        <title>Giant virus diversity and host interactions through global metagenomics.</title>
        <authorList>
            <person name="Schulz F."/>
            <person name="Roux S."/>
            <person name="Paez-Espino D."/>
            <person name="Jungbluth S."/>
            <person name="Walsh D.A."/>
            <person name="Denef V.J."/>
            <person name="McMahon K.D."/>
            <person name="Konstantinidis K.T."/>
            <person name="Eloe-Fadrosh E.A."/>
            <person name="Kyrpides N.C."/>
            <person name="Woyke T."/>
        </authorList>
    </citation>
    <scope>NUCLEOTIDE SEQUENCE</scope>
    <source>
        <strain evidence="3">GVMAG-S-1101171-111</strain>
    </source>
</reference>
<keyword evidence="2" id="KW-0472">Membrane</keyword>
<feature type="transmembrane region" description="Helical" evidence="2">
    <location>
        <begin position="156"/>
        <end position="178"/>
    </location>
</feature>
<evidence type="ECO:0000256" key="1">
    <source>
        <dbReference type="SAM" id="MobiDB-lite"/>
    </source>
</evidence>
<feature type="region of interest" description="Disordered" evidence="1">
    <location>
        <begin position="75"/>
        <end position="103"/>
    </location>
</feature>
<evidence type="ECO:0000313" key="3">
    <source>
        <dbReference type="EMBL" id="QHS82722.1"/>
    </source>
</evidence>
<keyword evidence="2" id="KW-1133">Transmembrane helix</keyword>
<proteinExistence type="predicted"/>
<protein>
    <submittedName>
        <fullName evidence="3">Uncharacterized protein</fullName>
    </submittedName>
</protein>
<dbReference type="EMBL" id="MN740804">
    <property type="protein sequence ID" value="QHS82722.1"/>
    <property type="molecule type" value="Genomic_DNA"/>
</dbReference>
<organism evidence="3">
    <name type="scientific">viral metagenome</name>
    <dbReference type="NCBI Taxonomy" id="1070528"/>
    <lineage>
        <taxon>unclassified sequences</taxon>
        <taxon>metagenomes</taxon>
        <taxon>organismal metagenomes</taxon>
    </lineage>
</organism>
<accession>A0A6C0ASI5</accession>
<feature type="compositionally biased region" description="Low complexity" evidence="1">
    <location>
        <begin position="75"/>
        <end position="92"/>
    </location>
</feature>